<evidence type="ECO:0000256" key="4">
    <source>
        <dbReference type="ARBA" id="ARBA00022989"/>
    </source>
</evidence>
<keyword evidence="4" id="KW-1133">Transmembrane helix</keyword>
<evidence type="ECO:0000256" key="2">
    <source>
        <dbReference type="ARBA" id="ARBA00022475"/>
    </source>
</evidence>
<sequence length="407" mass="40976">MPDTTRPAADFGDGLAQGPDLAEAAETAVAAATAPLHGRRPDLMTVFVTHPDPDVAGAAARRAMEIAGATTVIGCRASGVIGDGRGVEDAPAIAVWAASLPGVRATPFRLQAARHETGISVTGMPVPAEDDAVAVLLADPFTFPAQGFVEQSDAALPGLPLVGGLATAPVGTSALGPARPAPGGARLFLDGEVHERGAVGVLLGGDVAVRTLVSQGCRPIGPTMTVTGSSGSQLTGLAGMPAYRKLEEILRDLEPDDRALAMRGLHLGIAIDEYADSHGRGDFLIRGVVGADGDAGTVTVGDVVEVGRSVRFQVRDATTAGEDLDALMASSAGDGPVGGALLFSCTGRGRIMFGEPGSPAGGASHDVRAVRRGLAPRVAGFFADGEIGPVGSKNHLHGFTASVLAFG</sequence>
<keyword evidence="5" id="KW-0472">Membrane</keyword>
<evidence type="ECO:0000256" key="5">
    <source>
        <dbReference type="ARBA" id="ARBA00023136"/>
    </source>
</evidence>
<dbReference type="PIRSF" id="PIRSF018953">
    <property type="entry name" value="UCP018953"/>
    <property type="match status" value="1"/>
</dbReference>
<dbReference type="SMART" id="SM01204">
    <property type="entry name" value="FIST_C"/>
    <property type="match status" value="1"/>
</dbReference>
<keyword evidence="3" id="KW-0812">Transmembrane</keyword>
<dbReference type="Pfam" id="PF10442">
    <property type="entry name" value="FIST_C"/>
    <property type="match status" value="1"/>
</dbReference>
<dbReference type="InterPro" id="IPR013702">
    <property type="entry name" value="FIST_domain_N"/>
</dbReference>
<dbReference type="PANTHER" id="PTHR14939:SF5">
    <property type="entry name" value="F-BOX ONLY PROTEIN 22"/>
    <property type="match status" value="1"/>
</dbReference>
<protein>
    <submittedName>
        <fullName evidence="8">FIST N-terminal domain-containing protein</fullName>
    </submittedName>
</protein>
<dbReference type="InterPro" id="IPR019494">
    <property type="entry name" value="FIST_C"/>
</dbReference>
<name>A0ABV9YKH1_9PSEU</name>
<evidence type="ECO:0000256" key="1">
    <source>
        <dbReference type="ARBA" id="ARBA00004651"/>
    </source>
</evidence>
<feature type="domain" description="FIST C-domain" evidence="7">
    <location>
        <begin position="242"/>
        <end position="390"/>
    </location>
</feature>
<reference evidence="9" key="1">
    <citation type="journal article" date="2019" name="Int. J. Syst. Evol. Microbiol.">
        <title>The Global Catalogue of Microorganisms (GCM) 10K type strain sequencing project: providing services to taxonomists for standard genome sequencing and annotation.</title>
        <authorList>
            <consortium name="The Broad Institute Genomics Platform"/>
            <consortium name="The Broad Institute Genome Sequencing Center for Infectious Disease"/>
            <person name="Wu L."/>
            <person name="Ma J."/>
        </authorList>
    </citation>
    <scope>NUCLEOTIDE SEQUENCE [LARGE SCALE GENOMIC DNA]</scope>
    <source>
        <strain evidence="9">CGMCC 4.7093</strain>
    </source>
</reference>
<dbReference type="Pfam" id="PF08495">
    <property type="entry name" value="FIST"/>
    <property type="match status" value="1"/>
</dbReference>
<keyword evidence="2" id="KW-1003">Cell membrane</keyword>
<proteinExistence type="predicted"/>
<accession>A0ABV9YKH1</accession>
<evidence type="ECO:0000259" key="6">
    <source>
        <dbReference type="SMART" id="SM00897"/>
    </source>
</evidence>
<dbReference type="EMBL" id="JBHSIV010000002">
    <property type="protein sequence ID" value="MFC5060971.1"/>
    <property type="molecule type" value="Genomic_DNA"/>
</dbReference>
<feature type="domain" description="FIST" evidence="6">
    <location>
        <begin position="40"/>
        <end position="241"/>
    </location>
</feature>
<comment type="caution">
    <text evidence="8">The sequence shown here is derived from an EMBL/GenBank/DDBJ whole genome shotgun (WGS) entry which is preliminary data.</text>
</comment>
<dbReference type="PANTHER" id="PTHR14939">
    <property type="entry name" value="F-BOX ONLY PROTEIN 22"/>
    <property type="match status" value="1"/>
</dbReference>
<evidence type="ECO:0000313" key="8">
    <source>
        <dbReference type="EMBL" id="MFC5060971.1"/>
    </source>
</evidence>
<comment type="subcellular location">
    <subcellularLocation>
        <location evidence="1">Cell membrane</location>
        <topology evidence="1">Multi-pass membrane protein</topology>
    </subcellularLocation>
</comment>
<gene>
    <name evidence="8" type="ORF">ACFPBZ_02040</name>
</gene>
<dbReference type="SMART" id="SM00897">
    <property type="entry name" value="FIST"/>
    <property type="match status" value="1"/>
</dbReference>
<dbReference type="RefSeq" id="WP_378034328.1">
    <property type="nucleotide sequence ID" value="NZ_JBHSIV010000002.1"/>
</dbReference>
<keyword evidence="9" id="KW-1185">Reference proteome</keyword>
<evidence type="ECO:0000259" key="7">
    <source>
        <dbReference type="SMART" id="SM01204"/>
    </source>
</evidence>
<dbReference type="InterPro" id="IPR016741">
    <property type="entry name" value="UCP018953"/>
</dbReference>
<dbReference type="Proteomes" id="UP001595947">
    <property type="component" value="Unassembled WGS sequence"/>
</dbReference>
<evidence type="ECO:0000313" key="9">
    <source>
        <dbReference type="Proteomes" id="UP001595947"/>
    </source>
</evidence>
<organism evidence="8 9">
    <name type="scientific">Actinomycetospora atypica</name>
    <dbReference type="NCBI Taxonomy" id="1290095"/>
    <lineage>
        <taxon>Bacteria</taxon>
        <taxon>Bacillati</taxon>
        <taxon>Actinomycetota</taxon>
        <taxon>Actinomycetes</taxon>
        <taxon>Pseudonocardiales</taxon>
        <taxon>Pseudonocardiaceae</taxon>
        <taxon>Actinomycetospora</taxon>
    </lineage>
</organism>
<evidence type="ECO:0000256" key="3">
    <source>
        <dbReference type="ARBA" id="ARBA00022692"/>
    </source>
</evidence>